<gene>
    <name evidence="2" type="ORF">OSCT_1499</name>
</gene>
<comment type="caution">
    <text evidence="2">The sequence shown here is derived from an EMBL/GenBank/DDBJ whole genome shotgun (WGS) entry which is preliminary data.</text>
</comment>
<evidence type="ECO:0000313" key="2">
    <source>
        <dbReference type="EMBL" id="EFO80633.1"/>
    </source>
</evidence>
<dbReference type="InterPro" id="IPR024983">
    <property type="entry name" value="CHAT_dom"/>
</dbReference>
<dbReference type="HOGENOM" id="CLU_613708_0_0_0"/>
<evidence type="ECO:0000259" key="1">
    <source>
        <dbReference type="Pfam" id="PF12770"/>
    </source>
</evidence>
<sequence length="446" mass="49552">MYHDIFKITIRNQVLGGWPVFVENKSNNACILTGIQSFLRIDLVMLRELTLDSRAYGIFLGQALFRDAVLEFFIAALSRVHERLYIRLVIEDVMLRQEVLWGRLCVPIDGIWSYLHLTPRLAGAQLIISRSTRNFPSLSTNNLSALIVAANPVNLSYYHLTPFNAPMLAARIVSVLSGHKTRQAVSGGTTIPSLNTICDCLSESPCSLLHIICHGRFKKDDGESVLFLENHDGSGQTEVVTATRFIERLSQVVNLPYLIFLESCESAMFNGMSVAASFAQRLIEDLGIPTVIAMSDRISIQSADQLAVATYRKLLIHGEPDRALNEALTTITDQPDVLVPVLMTRLEAATLFTPSPIRDLPIKTDSRSIRKILIAAFNIDEIETLCIEVMAALRDAERPLPISLEQIGGTSKDTRVLRIVAEIERYGALPFLIAAMQRIKPGIINL</sequence>
<dbReference type="AlphaFoldDB" id="E1IDU8"/>
<feature type="domain" description="CHAT" evidence="1">
    <location>
        <begin position="141"/>
        <end position="335"/>
    </location>
</feature>
<dbReference type="EMBL" id="ADVR01000046">
    <property type="protein sequence ID" value="EFO80633.1"/>
    <property type="molecule type" value="Genomic_DNA"/>
</dbReference>
<organism evidence="2 3">
    <name type="scientific">Oscillochloris trichoides DG-6</name>
    <dbReference type="NCBI Taxonomy" id="765420"/>
    <lineage>
        <taxon>Bacteria</taxon>
        <taxon>Bacillati</taxon>
        <taxon>Chloroflexota</taxon>
        <taxon>Chloroflexia</taxon>
        <taxon>Chloroflexales</taxon>
        <taxon>Chloroflexineae</taxon>
        <taxon>Oscillochloridaceae</taxon>
        <taxon>Oscillochloris</taxon>
    </lineage>
</organism>
<dbReference type="eggNOG" id="COG4995">
    <property type="taxonomic scope" value="Bacteria"/>
</dbReference>
<reference evidence="2 3" key="1">
    <citation type="journal article" date="2011" name="J. Bacteriol.">
        <title>Draft genome sequence of the anoxygenic filamentous phototrophic bacterium Oscillochloris trichoides subsp. DG-6.</title>
        <authorList>
            <person name="Kuznetsov B.B."/>
            <person name="Ivanovsky R.N."/>
            <person name="Keppen O.I."/>
            <person name="Sukhacheva M.V."/>
            <person name="Bumazhkin B.K."/>
            <person name="Patutina E.O."/>
            <person name="Beletsky A.V."/>
            <person name="Mardanov A.V."/>
            <person name="Baslerov R.V."/>
            <person name="Panteleeva A.N."/>
            <person name="Kolganova T.V."/>
            <person name="Ravin N.V."/>
            <person name="Skryabin K.G."/>
        </authorList>
    </citation>
    <scope>NUCLEOTIDE SEQUENCE [LARGE SCALE GENOMIC DNA]</scope>
    <source>
        <strain evidence="2 3">DG-6</strain>
    </source>
</reference>
<dbReference type="Proteomes" id="UP000054010">
    <property type="component" value="Unassembled WGS sequence"/>
</dbReference>
<proteinExistence type="predicted"/>
<dbReference type="OrthoDB" id="134501at2"/>
<accession>E1IDU8</accession>
<dbReference type="Pfam" id="PF12770">
    <property type="entry name" value="CHAT"/>
    <property type="match status" value="1"/>
</dbReference>
<protein>
    <recommendedName>
        <fullName evidence="1">CHAT domain-containing protein</fullName>
    </recommendedName>
</protein>
<name>E1IDU8_9CHLR</name>
<evidence type="ECO:0000313" key="3">
    <source>
        <dbReference type="Proteomes" id="UP000054010"/>
    </source>
</evidence>
<keyword evidence="3" id="KW-1185">Reference proteome</keyword>